<dbReference type="GO" id="GO:0003723">
    <property type="term" value="F:RNA binding"/>
    <property type="evidence" value="ECO:0007669"/>
    <property type="project" value="InterPro"/>
</dbReference>
<dbReference type="Proteomes" id="UP000229757">
    <property type="component" value="Chromosome"/>
</dbReference>
<feature type="domain" description="RRM" evidence="1">
    <location>
        <begin position="1"/>
        <end position="79"/>
    </location>
</feature>
<dbReference type="EMBL" id="CP011797">
    <property type="protein sequence ID" value="ATX78117.1"/>
    <property type="molecule type" value="Genomic_DNA"/>
</dbReference>
<protein>
    <submittedName>
        <fullName evidence="2">RNA-binding protein</fullName>
    </submittedName>
</protein>
<dbReference type="SMART" id="SM00360">
    <property type="entry name" value="RRM"/>
    <property type="match status" value="1"/>
</dbReference>
<dbReference type="PANTHER" id="PTHR48034">
    <property type="entry name" value="TRANSFORMER-2 SEX-DETERMINING PROTEIN-RELATED"/>
    <property type="match status" value="1"/>
</dbReference>
<dbReference type="InterPro" id="IPR012677">
    <property type="entry name" value="Nucleotide-bd_a/b_plait_sf"/>
</dbReference>
<dbReference type="KEGG" id="rfo:REIFOR_02998"/>
<dbReference type="RefSeq" id="WP_100258327.1">
    <property type="nucleotide sequence ID" value="NZ_CP011797.1"/>
</dbReference>
<organism evidence="2 3">
    <name type="scientific">Reinekea forsetii</name>
    <dbReference type="NCBI Taxonomy" id="1336806"/>
    <lineage>
        <taxon>Bacteria</taxon>
        <taxon>Pseudomonadati</taxon>
        <taxon>Pseudomonadota</taxon>
        <taxon>Gammaproteobacteria</taxon>
        <taxon>Oceanospirillales</taxon>
        <taxon>Saccharospirillaceae</taxon>
        <taxon>Reinekea</taxon>
    </lineage>
</organism>
<accession>A0A2K8KTR6</accession>
<reference evidence="2 3" key="1">
    <citation type="journal article" date="2017" name="Environ. Microbiol.">
        <title>Genomic and physiological analyses of 'Reinekea forsetii' reveal a versatile opportunistic lifestyle during spring algae blooms.</title>
        <authorList>
            <person name="Avci B."/>
            <person name="Hahnke R.L."/>
            <person name="Chafee M."/>
            <person name="Fischer T."/>
            <person name="Gruber-Vodicka H."/>
            <person name="Tegetmeyer H.E."/>
            <person name="Harder J."/>
            <person name="Fuchs B.M."/>
            <person name="Amann R.I."/>
            <person name="Teeling H."/>
        </authorList>
    </citation>
    <scope>NUCLEOTIDE SEQUENCE [LARGE SCALE GENOMIC DNA]</scope>
    <source>
        <strain evidence="2 3">Hel1_31_D35</strain>
    </source>
</reference>
<name>A0A2K8KTR6_9GAMM</name>
<dbReference type="InterPro" id="IPR035979">
    <property type="entry name" value="RBD_domain_sf"/>
</dbReference>
<dbReference type="Gene3D" id="3.30.70.330">
    <property type="match status" value="1"/>
</dbReference>
<sequence length="92" mass="10180">MKILVRNLSKVTTEATLQGMFEAFGQVQYCTLINDVKTGQHKGFGFVEMPKAIDAKKAIHQLNNAQVDGRAIRVKRAIDKPVDAPEARPADE</sequence>
<gene>
    <name evidence="2" type="ORF">REIFOR_02998</name>
</gene>
<evidence type="ECO:0000313" key="2">
    <source>
        <dbReference type="EMBL" id="ATX78117.1"/>
    </source>
</evidence>
<dbReference type="InterPro" id="IPR000504">
    <property type="entry name" value="RRM_dom"/>
</dbReference>
<dbReference type="AlphaFoldDB" id="A0A2K8KTR6"/>
<dbReference type="Pfam" id="PF00076">
    <property type="entry name" value="RRM_1"/>
    <property type="match status" value="1"/>
</dbReference>
<evidence type="ECO:0000313" key="3">
    <source>
        <dbReference type="Proteomes" id="UP000229757"/>
    </source>
</evidence>
<keyword evidence="3" id="KW-1185">Reference proteome</keyword>
<proteinExistence type="predicted"/>
<dbReference type="OrthoDB" id="9798855at2"/>
<dbReference type="SUPFAM" id="SSF54928">
    <property type="entry name" value="RNA-binding domain, RBD"/>
    <property type="match status" value="1"/>
</dbReference>
<evidence type="ECO:0000259" key="1">
    <source>
        <dbReference type="PROSITE" id="PS50102"/>
    </source>
</evidence>
<dbReference type="PROSITE" id="PS50102">
    <property type="entry name" value="RRM"/>
    <property type="match status" value="1"/>
</dbReference>
<dbReference type="InterPro" id="IPR050441">
    <property type="entry name" value="RBM"/>
</dbReference>